<dbReference type="Pfam" id="PF01185">
    <property type="entry name" value="Hydrophobin"/>
    <property type="match status" value="1"/>
</dbReference>
<evidence type="ECO:0000256" key="7">
    <source>
        <dbReference type="RuleBase" id="RU365009"/>
    </source>
</evidence>
<name>A0A8H5HZC7_9AGAR</name>
<reference evidence="8 9" key="1">
    <citation type="journal article" date="2020" name="ISME J.">
        <title>Uncovering the hidden diversity of litter-decomposition mechanisms in mushroom-forming fungi.</title>
        <authorList>
            <person name="Floudas D."/>
            <person name="Bentzer J."/>
            <person name="Ahren D."/>
            <person name="Johansson T."/>
            <person name="Persson P."/>
            <person name="Tunlid A."/>
        </authorList>
    </citation>
    <scope>NUCLEOTIDE SEQUENCE [LARGE SCALE GENOMIC DNA]</scope>
    <source>
        <strain evidence="8 9">CBS 406.79</strain>
    </source>
</reference>
<evidence type="ECO:0000256" key="5">
    <source>
        <dbReference type="ARBA" id="ARBA00023157"/>
    </source>
</evidence>
<feature type="chain" id="PRO_5034748283" description="Hydrophobin" evidence="7">
    <location>
        <begin position="25"/>
        <end position="115"/>
    </location>
</feature>
<comment type="subunit">
    <text evidence="6">Self-assembles to form functional amyloid fibrils called rodlets. Self-assembly into fibrillar rodlets occurs spontaneously at hydrophobic:hydrophilic interfaces and the rodlets further associate laterally to form amphipathic monolayers.</text>
</comment>
<comment type="caution">
    <text evidence="8">The sequence shown here is derived from an EMBL/GenBank/DDBJ whole genome shotgun (WGS) entry which is preliminary data.</text>
</comment>
<accession>A0A8H5HZC7</accession>
<evidence type="ECO:0000256" key="1">
    <source>
        <dbReference type="ARBA" id="ARBA00004191"/>
    </source>
</evidence>
<dbReference type="InterPro" id="IPR001338">
    <property type="entry name" value="Class_I_Hydrophobin"/>
</dbReference>
<keyword evidence="9" id="KW-1185">Reference proteome</keyword>
<evidence type="ECO:0000313" key="9">
    <source>
        <dbReference type="Proteomes" id="UP000518752"/>
    </source>
</evidence>
<dbReference type="AlphaFoldDB" id="A0A8H5HZC7"/>
<dbReference type="Proteomes" id="UP000518752">
    <property type="component" value="Unassembled WGS sequence"/>
</dbReference>
<evidence type="ECO:0000256" key="2">
    <source>
        <dbReference type="ARBA" id="ARBA00010446"/>
    </source>
</evidence>
<keyword evidence="7" id="KW-0732">Signal</keyword>
<organism evidence="8 9">
    <name type="scientific">Collybiopsis confluens</name>
    <dbReference type="NCBI Taxonomy" id="2823264"/>
    <lineage>
        <taxon>Eukaryota</taxon>
        <taxon>Fungi</taxon>
        <taxon>Dikarya</taxon>
        <taxon>Basidiomycota</taxon>
        <taxon>Agaricomycotina</taxon>
        <taxon>Agaricomycetes</taxon>
        <taxon>Agaricomycetidae</taxon>
        <taxon>Agaricales</taxon>
        <taxon>Marasmiineae</taxon>
        <taxon>Omphalotaceae</taxon>
        <taxon>Collybiopsis</taxon>
    </lineage>
</organism>
<sequence length="115" mass="11442">MMFTHSFAVLSSIALGLATVTVTAAPTDGPTAACNTGSISCCNQVQDVNGQNAGAVQNVISGILGIPITIPIAGTIGLNCVAALGTNSCKSQTVCCTNSQFNGLINLGCSPINIL</sequence>
<dbReference type="CDD" id="cd23507">
    <property type="entry name" value="hydrophobin_I"/>
    <property type="match status" value="1"/>
</dbReference>
<dbReference type="EMBL" id="JAACJN010000006">
    <property type="protein sequence ID" value="KAF5392268.1"/>
    <property type="molecule type" value="Genomic_DNA"/>
</dbReference>
<keyword evidence="3 7" id="KW-0134">Cell wall</keyword>
<dbReference type="OrthoDB" id="4225815at2759"/>
<evidence type="ECO:0000256" key="6">
    <source>
        <dbReference type="ARBA" id="ARBA00093546"/>
    </source>
</evidence>
<proteinExistence type="inferred from homology"/>
<evidence type="ECO:0000256" key="3">
    <source>
        <dbReference type="ARBA" id="ARBA00022512"/>
    </source>
</evidence>
<dbReference type="SMART" id="SM00075">
    <property type="entry name" value="HYDRO"/>
    <property type="match status" value="1"/>
</dbReference>
<keyword evidence="4 7" id="KW-0964">Secreted</keyword>
<feature type="signal peptide" evidence="7">
    <location>
        <begin position="1"/>
        <end position="24"/>
    </location>
</feature>
<evidence type="ECO:0000313" key="8">
    <source>
        <dbReference type="EMBL" id="KAF5392268.1"/>
    </source>
</evidence>
<keyword evidence="5 7" id="KW-1015">Disulfide bond</keyword>
<evidence type="ECO:0000256" key="4">
    <source>
        <dbReference type="ARBA" id="ARBA00022525"/>
    </source>
</evidence>
<dbReference type="GO" id="GO:0005199">
    <property type="term" value="F:structural constituent of cell wall"/>
    <property type="evidence" value="ECO:0007669"/>
    <property type="project" value="InterPro"/>
</dbReference>
<comment type="subcellular location">
    <subcellularLocation>
        <location evidence="1 7">Secreted</location>
        <location evidence="1 7">Cell wall</location>
    </subcellularLocation>
</comment>
<comment type="similarity">
    <text evidence="2 7">Belongs to the fungal hydrophobin family.</text>
</comment>
<protein>
    <recommendedName>
        <fullName evidence="7">Hydrophobin</fullName>
    </recommendedName>
</protein>
<gene>
    <name evidence="8" type="ORF">D9757_001574</name>
</gene>
<dbReference type="GO" id="GO:0009277">
    <property type="term" value="C:fungal-type cell wall"/>
    <property type="evidence" value="ECO:0007669"/>
    <property type="project" value="InterPro"/>
</dbReference>